<organism evidence="2 3">
    <name type="scientific">Sphaerotilus mobilis</name>
    <dbReference type="NCBI Taxonomy" id="47994"/>
    <lineage>
        <taxon>Bacteria</taxon>
        <taxon>Pseudomonadati</taxon>
        <taxon>Pseudomonadota</taxon>
        <taxon>Betaproteobacteria</taxon>
        <taxon>Burkholderiales</taxon>
        <taxon>Sphaerotilaceae</taxon>
        <taxon>Sphaerotilus</taxon>
    </lineage>
</organism>
<accession>A0A4Q7LSE1</accession>
<proteinExistence type="predicted"/>
<sequence length="130" mass="13871">MSTSPSTATVTSAATVHLTVPRSGTRVLKLDAQAGQHHRVERDEGDARPVSGRKMRAVQDPLADDAPADPVIVRRVGEDLLVPVDVGQTWVEADRVTSSPYGELRVWNGSDLNGQAYQVLVATAVTTSVL</sequence>
<dbReference type="RefSeq" id="WP_130481613.1">
    <property type="nucleotide sequence ID" value="NZ_SGWV01000008.1"/>
</dbReference>
<feature type="region of interest" description="Disordered" evidence="1">
    <location>
        <begin position="32"/>
        <end position="63"/>
    </location>
</feature>
<reference evidence="2 3" key="1">
    <citation type="submission" date="2019-02" db="EMBL/GenBank/DDBJ databases">
        <title>Genomic Encyclopedia of Type Strains, Phase IV (KMG-IV): sequencing the most valuable type-strain genomes for metagenomic binning, comparative biology and taxonomic classification.</title>
        <authorList>
            <person name="Goeker M."/>
        </authorList>
    </citation>
    <scope>NUCLEOTIDE SEQUENCE [LARGE SCALE GENOMIC DNA]</scope>
    <source>
        <strain evidence="2 3">DSM 10617</strain>
    </source>
</reference>
<name>A0A4Q7LSE1_9BURK</name>
<keyword evidence="3" id="KW-1185">Reference proteome</keyword>
<protein>
    <submittedName>
        <fullName evidence="2">Uncharacterized protein</fullName>
    </submittedName>
</protein>
<evidence type="ECO:0000313" key="3">
    <source>
        <dbReference type="Proteomes" id="UP000293433"/>
    </source>
</evidence>
<dbReference type="EMBL" id="SGWV01000008">
    <property type="protein sequence ID" value="RZS57217.1"/>
    <property type="molecule type" value="Genomic_DNA"/>
</dbReference>
<evidence type="ECO:0000313" key="2">
    <source>
        <dbReference type="EMBL" id="RZS57217.1"/>
    </source>
</evidence>
<dbReference type="Proteomes" id="UP000293433">
    <property type="component" value="Unassembled WGS sequence"/>
</dbReference>
<feature type="compositionally biased region" description="Basic and acidic residues" evidence="1">
    <location>
        <begin position="38"/>
        <end position="47"/>
    </location>
</feature>
<dbReference type="AlphaFoldDB" id="A0A4Q7LSE1"/>
<evidence type="ECO:0000256" key="1">
    <source>
        <dbReference type="SAM" id="MobiDB-lite"/>
    </source>
</evidence>
<gene>
    <name evidence="2" type="ORF">EV685_1785</name>
</gene>
<comment type="caution">
    <text evidence="2">The sequence shown here is derived from an EMBL/GenBank/DDBJ whole genome shotgun (WGS) entry which is preliminary data.</text>
</comment>